<keyword evidence="6" id="KW-0464">Manganese</keyword>
<gene>
    <name evidence="9" type="ORF">UFOPK2996_01478</name>
    <name evidence="10" type="ORF">UFOPK3974_01333</name>
</gene>
<evidence type="ECO:0000256" key="3">
    <source>
        <dbReference type="ARBA" id="ARBA00022723"/>
    </source>
</evidence>
<dbReference type="InterPro" id="IPR015797">
    <property type="entry name" value="NUDIX_hydrolase-like_dom_sf"/>
</dbReference>
<sequence length="252" mass="27861">MTSPRFEHWAAQPGPRGESQPRIPAATVILLRDAEDGLETLMLKRASKLAFAGGLWVFPGGRVDPLDVDPSNPDDHQLAAARAAVREAQEEADLNVELEGLVPLAYWEPPPQTPKRFSTWFFVAEAPEGLVTVDGGEITEHEWAQPSRTLERRDLGELELAPPTWVTLRTLAASETVSDALQAASDATIEHFCTHATVTDDGGVIAMWHGDAGYESGDTSTPGLRHRLSMYETRWDYERDAPIIEIDRDRLK</sequence>
<feature type="region of interest" description="Disordered" evidence="7">
    <location>
        <begin position="1"/>
        <end position="22"/>
    </location>
</feature>
<organism evidence="10">
    <name type="scientific">freshwater metagenome</name>
    <dbReference type="NCBI Taxonomy" id="449393"/>
    <lineage>
        <taxon>unclassified sequences</taxon>
        <taxon>metagenomes</taxon>
        <taxon>ecological metagenomes</taxon>
    </lineage>
</organism>
<protein>
    <submittedName>
        <fullName evidence="10">Unannotated protein</fullName>
    </submittedName>
</protein>
<feature type="domain" description="Nudix hydrolase" evidence="8">
    <location>
        <begin position="21"/>
        <end position="168"/>
    </location>
</feature>
<evidence type="ECO:0000256" key="6">
    <source>
        <dbReference type="ARBA" id="ARBA00023211"/>
    </source>
</evidence>
<comment type="cofactor">
    <cofactor evidence="1">
        <name>Mn(2+)</name>
        <dbReference type="ChEBI" id="CHEBI:29035"/>
    </cofactor>
</comment>
<evidence type="ECO:0000313" key="10">
    <source>
        <dbReference type="EMBL" id="CAB4998072.1"/>
    </source>
</evidence>
<name>A0A6J7P5E7_9ZZZZ</name>
<keyword evidence="4" id="KW-0378">Hydrolase</keyword>
<dbReference type="Pfam" id="PF00293">
    <property type="entry name" value="NUDIX"/>
    <property type="match status" value="1"/>
</dbReference>
<accession>A0A6J7P5E7</accession>
<dbReference type="PROSITE" id="PS51462">
    <property type="entry name" value="NUDIX"/>
    <property type="match status" value="1"/>
</dbReference>
<evidence type="ECO:0000256" key="7">
    <source>
        <dbReference type="SAM" id="MobiDB-lite"/>
    </source>
</evidence>
<evidence type="ECO:0000313" key="9">
    <source>
        <dbReference type="EMBL" id="CAB4808589.1"/>
    </source>
</evidence>
<evidence type="ECO:0000256" key="5">
    <source>
        <dbReference type="ARBA" id="ARBA00022842"/>
    </source>
</evidence>
<dbReference type="InterPro" id="IPR039121">
    <property type="entry name" value="NUDT19"/>
</dbReference>
<dbReference type="PANTHER" id="PTHR12318:SF0">
    <property type="entry name" value="ACYL-COENZYME A DIPHOSPHATASE NUDT19"/>
    <property type="match status" value="1"/>
</dbReference>
<dbReference type="Gene3D" id="3.90.79.10">
    <property type="entry name" value="Nucleoside Triphosphate Pyrophosphohydrolase"/>
    <property type="match status" value="2"/>
</dbReference>
<evidence type="ECO:0000259" key="8">
    <source>
        <dbReference type="PROSITE" id="PS51462"/>
    </source>
</evidence>
<dbReference type="GO" id="GO:0046872">
    <property type="term" value="F:metal ion binding"/>
    <property type="evidence" value="ECO:0007669"/>
    <property type="project" value="UniProtKB-KW"/>
</dbReference>
<dbReference type="EMBL" id="CAFAAH010000260">
    <property type="protein sequence ID" value="CAB4808589.1"/>
    <property type="molecule type" value="Genomic_DNA"/>
</dbReference>
<evidence type="ECO:0000256" key="1">
    <source>
        <dbReference type="ARBA" id="ARBA00001936"/>
    </source>
</evidence>
<dbReference type="InterPro" id="IPR000086">
    <property type="entry name" value="NUDIX_hydrolase_dom"/>
</dbReference>
<dbReference type="SUPFAM" id="SSF55811">
    <property type="entry name" value="Nudix"/>
    <property type="match status" value="1"/>
</dbReference>
<dbReference type="AlphaFoldDB" id="A0A6J7P5E7"/>
<evidence type="ECO:0000256" key="4">
    <source>
        <dbReference type="ARBA" id="ARBA00022801"/>
    </source>
</evidence>
<keyword evidence="3" id="KW-0479">Metal-binding</keyword>
<dbReference type="EMBL" id="CAFBOR010000215">
    <property type="protein sequence ID" value="CAB4998072.1"/>
    <property type="molecule type" value="Genomic_DNA"/>
</dbReference>
<dbReference type="CDD" id="cd18870">
    <property type="entry name" value="NUDIX_AcylCoAdiphos_Nudt19"/>
    <property type="match status" value="1"/>
</dbReference>
<keyword evidence="5" id="KW-0460">Magnesium</keyword>
<proteinExistence type="predicted"/>
<dbReference type="GO" id="GO:0016818">
    <property type="term" value="F:hydrolase activity, acting on acid anhydrides, in phosphorus-containing anhydrides"/>
    <property type="evidence" value="ECO:0007669"/>
    <property type="project" value="InterPro"/>
</dbReference>
<evidence type="ECO:0000256" key="2">
    <source>
        <dbReference type="ARBA" id="ARBA00001946"/>
    </source>
</evidence>
<reference evidence="10" key="1">
    <citation type="submission" date="2020-05" db="EMBL/GenBank/DDBJ databases">
        <authorList>
            <person name="Chiriac C."/>
            <person name="Salcher M."/>
            <person name="Ghai R."/>
            <person name="Kavagutti S V."/>
        </authorList>
    </citation>
    <scope>NUCLEOTIDE SEQUENCE</scope>
</reference>
<comment type="cofactor">
    <cofactor evidence="2">
        <name>Mg(2+)</name>
        <dbReference type="ChEBI" id="CHEBI:18420"/>
    </cofactor>
</comment>
<dbReference type="PANTHER" id="PTHR12318">
    <property type="entry name" value="TESTOSTERONE-REGULATED PROTEIN RP2"/>
    <property type="match status" value="1"/>
</dbReference>